<dbReference type="KEGG" id="mhey:H2LOC_005215"/>
<evidence type="ECO:0000256" key="1">
    <source>
        <dbReference type="SAM" id="SignalP"/>
    </source>
</evidence>
<reference evidence="2 3" key="1">
    <citation type="submission" date="2019-11" db="EMBL/GenBank/DDBJ databases">
        <title>The genome sequence of Methylocystis heyeri.</title>
        <authorList>
            <person name="Oshkin I.Y."/>
            <person name="Miroshnikov K."/>
            <person name="Dedysh S.N."/>
        </authorList>
    </citation>
    <scope>NUCLEOTIDE SEQUENCE [LARGE SCALE GENOMIC DNA]</scope>
    <source>
        <strain evidence="2 3">H2</strain>
    </source>
</reference>
<evidence type="ECO:0000313" key="3">
    <source>
        <dbReference type="Proteomes" id="UP000309061"/>
    </source>
</evidence>
<evidence type="ECO:0000313" key="2">
    <source>
        <dbReference type="EMBL" id="QGM45138.1"/>
    </source>
</evidence>
<protein>
    <recommendedName>
        <fullName evidence="4">DUF11 domain-containing protein</fullName>
    </recommendedName>
</protein>
<proteinExistence type="predicted"/>
<gene>
    <name evidence="2" type="ORF">H2LOC_005215</name>
</gene>
<accession>A0A6B8KEY8</accession>
<evidence type="ECO:0008006" key="4">
    <source>
        <dbReference type="Google" id="ProtNLM"/>
    </source>
</evidence>
<organism evidence="2 3">
    <name type="scientific">Methylocystis heyeri</name>
    <dbReference type="NCBI Taxonomy" id="391905"/>
    <lineage>
        <taxon>Bacteria</taxon>
        <taxon>Pseudomonadati</taxon>
        <taxon>Pseudomonadota</taxon>
        <taxon>Alphaproteobacteria</taxon>
        <taxon>Hyphomicrobiales</taxon>
        <taxon>Methylocystaceae</taxon>
        <taxon>Methylocystis</taxon>
    </lineage>
</organism>
<dbReference type="RefSeq" id="WP_136495423.1">
    <property type="nucleotide sequence ID" value="NZ_CP046052.1"/>
</dbReference>
<name>A0A6B8KEY8_9HYPH</name>
<feature type="signal peptide" evidence="1">
    <location>
        <begin position="1"/>
        <end position="25"/>
    </location>
</feature>
<feature type="chain" id="PRO_5025492831" description="DUF11 domain-containing protein" evidence="1">
    <location>
        <begin position="26"/>
        <end position="183"/>
    </location>
</feature>
<sequence>MNFSKNRVLQFLGLTTLVWTCPASAQDQKILGFLNPATGAFEPYVAAASSGVKPATLGVNKGTISVAMTFANNSGITSASILQCTVQTTIIDTTTGLYDTRSYSTQATVTPANVTCTVNVPYSVVVEPATTRLSISASVSRVAQTSPIAGHYNINNIYINETVQSMPLPQSGGTTNLNFQNII</sequence>
<dbReference type="Proteomes" id="UP000309061">
    <property type="component" value="Chromosome"/>
</dbReference>
<keyword evidence="3" id="KW-1185">Reference proteome</keyword>
<dbReference type="AlphaFoldDB" id="A0A6B8KEY8"/>
<keyword evidence="1" id="KW-0732">Signal</keyword>
<dbReference type="EMBL" id="CP046052">
    <property type="protein sequence ID" value="QGM45138.1"/>
    <property type="molecule type" value="Genomic_DNA"/>
</dbReference>